<dbReference type="EMBL" id="RZHG01000009">
    <property type="protein sequence ID" value="RUR32742.1"/>
    <property type="molecule type" value="Genomic_DNA"/>
</dbReference>
<evidence type="ECO:0000313" key="2">
    <source>
        <dbReference type="Proteomes" id="UP000287336"/>
    </source>
</evidence>
<dbReference type="Proteomes" id="UP000287336">
    <property type="component" value="Unassembled WGS sequence"/>
</dbReference>
<dbReference type="PROSITE" id="PS51257">
    <property type="entry name" value="PROKAR_LIPOPROTEIN"/>
    <property type="match status" value="1"/>
</dbReference>
<keyword evidence="2" id="KW-1185">Reference proteome</keyword>
<accession>A0A3S1DRW0</accession>
<evidence type="ECO:0000313" key="1">
    <source>
        <dbReference type="EMBL" id="RUR32742.1"/>
    </source>
</evidence>
<comment type="caution">
    <text evidence="1">The sequence shown here is derived from an EMBL/GenBank/DDBJ whole genome shotgun (WGS) entry which is preliminary data.</text>
</comment>
<dbReference type="AlphaFoldDB" id="A0A3S1DRW0"/>
<dbReference type="RefSeq" id="WP_126944863.1">
    <property type="nucleotide sequence ID" value="NZ_RZHG01000009.1"/>
</dbReference>
<sequence>MSLPIYKLSIAGLIITLAGCAASQPRWYKEGVSREQTRTAYAECRYEIGMSDQSKADGQEMLRYCMERQDFRLRR</sequence>
<proteinExistence type="predicted"/>
<organism evidence="1 2">
    <name type="scientific">Vreelandella andesensis</name>
    <dbReference type="NCBI Taxonomy" id="447567"/>
    <lineage>
        <taxon>Bacteria</taxon>
        <taxon>Pseudomonadati</taxon>
        <taxon>Pseudomonadota</taxon>
        <taxon>Gammaproteobacteria</taxon>
        <taxon>Oceanospirillales</taxon>
        <taxon>Halomonadaceae</taxon>
        <taxon>Vreelandella</taxon>
    </lineage>
</organism>
<name>A0A3S1DRW0_9GAMM</name>
<gene>
    <name evidence="1" type="ORF">ELY33_05010</name>
</gene>
<dbReference type="OrthoDB" id="8854451at2"/>
<protein>
    <submittedName>
        <fullName evidence="1">Uncharacterized protein</fullName>
    </submittedName>
</protein>
<reference evidence="1 2" key="1">
    <citation type="submission" date="2018-12" db="EMBL/GenBank/DDBJ databases">
        <title>three novel Halomonas strain isolated from plants.</title>
        <authorList>
            <person name="Sun C."/>
        </authorList>
    </citation>
    <scope>NUCLEOTIDE SEQUENCE [LARGE SCALE GENOMIC DNA]</scope>
    <source>
        <strain evidence="1 2">DSM 19434</strain>
    </source>
</reference>